<dbReference type="Proteomes" id="UP000004995">
    <property type="component" value="Unassembled WGS sequence"/>
</dbReference>
<dbReference type="InParanoid" id="K4AG68"/>
<keyword evidence="2" id="KW-1185">Reference proteome</keyword>
<protein>
    <submittedName>
        <fullName evidence="1">Uncharacterized protein</fullName>
    </submittedName>
</protein>
<dbReference type="EMBL" id="AGNK02005667">
    <property type="status" value="NOT_ANNOTATED_CDS"/>
    <property type="molecule type" value="Genomic_DNA"/>
</dbReference>
<sequence length="155" mass="17793">MANGQTSWKSAGFFEGIYVRARLPDELDLVSVLTVCWMCAGTRFRLLLPDLRLNTDVPYRALQAARIRALCLTYLQRTWDPCQVPERLRLRVDNTHGLAGLCRFRDYITGQLWSGFEASATMTTFVMEVAGATRTLGEWLMEGTVSWLRGMSYWW</sequence>
<proteinExistence type="predicted"/>
<accession>K4AG68</accession>
<evidence type="ECO:0000313" key="2">
    <source>
        <dbReference type="Proteomes" id="UP000004995"/>
    </source>
</evidence>
<evidence type="ECO:0000313" key="1">
    <source>
        <dbReference type="EnsemblPlants" id="KQK89356"/>
    </source>
</evidence>
<dbReference type="EnsemblPlants" id="KQK89356">
    <property type="protein sequence ID" value="KQK89356"/>
    <property type="gene ID" value="SETIT_037875mg"/>
</dbReference>
<organism evidence="1 2">
    <name type="scientific">Setaria italica</name>
    <name type="common">Foxtail millet</name>
    <name type="synonym">Panicum italicum</name>
    <dbReference type="NCBI Taxonomy" id="4555"/>
    <lineage>
        <taxon>Eukaryota</taxon>
        <taxon>Viridiplantae</taxon>
        <taxon>Streptophyta</taxon>
        <taxon>Embryophyta</taxon>
        <taxon>Tracheophyta</taxon>
        <taxon>Spermatophyta</taxon>
        <taxon>Magnoliopsida</taxon>
        <taxon>Liliopsida</taxon>
        <taxon>Poales</taxon>
        <taxon>Poaceae</taxon>
        <taxon>PACMAD clade</taxon>
        <taxon>Panicoideae</taxon>
        <taxon>Panicodae</taxon>
        <taxon>Paniceae</taxon>
        <taxon>Cenchrinae</taxon>
        <taxon>Setaria</taxon>
    </lineage>
</organism>
<dbReference type="AlphaFoldDB" id="K4AG68"/>
<dbReference type="Gramene" id="KQK89356">
    <property type="protein sequence ID" value="KQK89356"/>
    <property type="gene ID" value="SETIT_037875mg"/>
</dbReference>
<dbReference type="HOGENOM" id="CLU_1698532_0_0_1"/>
<reference evidence="1" key="2">
    <citation type="submission" date="2018-08" db="UniProtKB">
        <authorList>
            <consortium name="EnsemblPlants"/>
        </authorList>
    </citation>
    <scope>IDENTIFICATION</scope>
    <source>
        <strain evidence="1">Yugu1</strain>
    </source>
</reference>
<reference evidence="2" key="1">
    <citation type="journal article" date="2012" name="Nat. Biotechnol.">
        <title>Reference genome sequence of the model plant Setaria.</title>
        <authorList>
            <person name="Bennetzen J.L."/>
            <person name="Schmutz J."/>
            <person name="Wang H."/>
            <person name="Percifield R."/>
            <person name="Hawkins J."/>
            <person name="Pontaroli A.C."/>
            <person name="Estep M."/>
            <person name="Feng L."/>
            <person name="Vaughn J.N."/>
            <person name="Grimwood J."/>
            <person name="Jenkins J."/>
            <person name="Barry K."/>
            <person name="Lindquist E."/>
            <person name="Hellsten U."/>
            <person name="Deshpande S."/>
            <person name="Wang X."/>
            <person name="Wu X."/>
            <person name="Mitros T."/>
            <person name="Triplett J."/>
            <person name="Yang X."/>
            <person name="Ye C.Y."/>
            <person name="Mauro-Herrera M."/>
            <person name="Wang L."/>
            <person name="Li P."/>
            <person name="Sharma M."/>
            <person name="Sharma R."/>
            <person name="Ronald P.C."/>
            <person name="Panaud O."/>
            <person name="Kellogg E.A."/>
            <person name="Brutnell T.P."/>
            <person name="Doust A.N."/>
            <person name="Tuskan G.A."/>
            <person name="Rokhsar D."/>
            <person name="Devos K.M."/>
        </authorList>
    </citation>
    <scope>NUCLEOTIDE SEQUENCE [LARGE SCALE GENOMIC DNA]</scope>
    <source>
        <strain evidence="2">cv. Yugu1</strain>
    </source>
</reference>
<name>K4AG68_SETIT</name>